<dbReference type="PANTHER" id="PTHR43603:SF1">
    <property type="entry name" value="ZINC-REGULATED GTPASE METALLOPROTEIN ACTIVATOR 1"/>
    <property type="match status" value="1"/>
</dbReference>
<evidence type="ECO:0000256" key="2">
    <source>
        <dbReference type="ARBA" id="ARBA00022801"/>
    </source>
</evidence>
<dbReference type="InterPro" id="IPR036627">
    <property type="entry name" value="CobW-likC_sf"/>
</dbReference>
<dbReference type="InterPro" id="IPR027417">
    <property type="entry name" value="P-loop_NTPase"/>
</dbReference>
<evidence type="ECO:0000313" key="8">
    <source>
        <dbReference type="EMBL" id="CAL1149872.1"/>
    </source>
</evidence>
<evidence type="ECO:0000313" key="9">
    <source>
        <dbReference type="EMBL" id="CAL4783809.1"/>
    </source>
</evidence>
<dbReference type="Pfam" id="PF02492">
    <property type="entry name" value="cobW"/>
    <property type="match status" value="1"/>
</dbReference>
<dbReference type="EMBL" id="CAMXCT030002220">
    <property type="protein sequence ID" value="CAL4783809.1"/>
    <property type="molecule type" value="Genomic_DNA"/>
</dbReference>
<organism evidence="7">
    <name type="scientific">Cladocopium goreaui</name>
    <dbReference type="NCBI Taxonomy" id="2562237"/>
    <lineage>
        <taxon>Eukaryota</taxon>
        <taxon>Sar</taxon>
        <taxon>Alveolata</taxon>
        <taxon>Dinophyceae</taxon>
        <taxon>Suessiales</taxon>
        <taxon>Symbiodiniaceae</taxon>
        <taxon>Cladocopium</taxon>
    </lineage>
</organism>
<dbReference type="CDD" id="cd06467">
    <property type="entry name" value="p23_NUDC_like"/>
    <property type="match status" value="1"/>
</dbReference>
<keyword evidence="10" id="KW-1185">Reference proteome</keyword>
<dbReference type="InterPro" id="IPR007052">
    <property type="entry name" value="CS_dom"/>
</dbReference>
<accession>A0A9P1CQ68</accession>
<evidence type="ECO:0000313" key="7">
    <source>
        <dbReference type="EMBL" id="CAI3996497.1"/>
    </source>
</evidence>
<dbReference type="PANTHER" id="PTHR43603">
    <property type="entry name" value="COBW DOMAIN-CONTAINING PROTEIN DDB_G0274527"/>
    <property type="match status" value="1"/>
</dbReference>
<dbReference type="AlphaFoldDB" id="A0A9P1CQ68"/>
<dbReference type="CDD" id="cd03112">
    <property type="entry name" value="CobW-like"/>
    <property type="match status" value="1"/>
</dbReference>
<keyword evidence="2" id="KW-0378">Hydrolase</keyword>
<dbReference type="InterPro" id="IPR051927">
    <property type="entry name" value="Zn_Chap_cDPG_Synth"/>
</dbReference>
<dbReference type="SUPFAM" id="SSF52540">
    <property type="entry name" value="P-loop containing nucleoside triphosphate hydrolases"/>
    <property type="match status" value="1"/>
</dbReference>
<keyword evidence="3" id="KW-0143">Chaperone</keyword>
<dbReference type="Gene3D" id="2.60.40.790">
    <property type="match status" value="1"/>
</dbReference>
<protein>
    <submittedName>
        <fullName evidence="9">Metal chaperone YciC</fullName>
    </submittedName>
</protein>
<evidence type="ECO:0000259" key="6">
    <source>
        <dbReference type="PROSITE" id="PS51203"/>
    </source>
</evidence>
<dbReference type="SMART" id="SM00833">
    <property type="entry name" value="CobW_C"/>
    <property type="match status" value="1"/>
</dbReference>
<comment type="catalytic activity">
    <reaction evidence="5">
        <text>GTP + H2O = GDP + phosphate + H(+)</text>
        <dbReference type="Rhea" id="RHEA:19669"/>
        <dbReference type="ChEBI" id="CHEBI:15377"/>
        <dbReference type="ChEBI" id="CHEBI:15378"/>
        <dbReference type="ChEBI" id="CHEBI:37565"/>
        <dbReference type="ChEBI" id="CHEBI:43474"/>
        <dbReference type="ChEBI" id="CHEBI:58189"/>
    </reaction>
    <physiologicalReaction direction="left-to-right" evidence="5">
        <dbReference type="Rhea" id="RHEA:19670"/>
    </physiologicalReaction>
</comment>
<feature type="domain" description="CS" evidence="6">
    <location>
        <begin position="262"/>
        <end position="350"/>
    </location>
</feature>
<dbReference type="SUPFAM" id="SSF49764">
    <property type="entry name" value="HSP20-like chaperones"/>
    <property type="match status" value="1"/>
</dbReference>
<dbReference type="InterPro" id="IPR003495">
    <property type="entry name" value="CobW/HypB/UreG_nucleotide-bd"/>
</dbReference>
<dbReference type="Proteomes" id="UP001152797">
    <property type="component" value="Unassembled WGS sequence"/>
</dbReference>
<evidence type="ECO:0000256" key="1">
    <source>
        <dbReference type="ARBA" id="ARBA00022741"/>
    </source>
</evidence>
<dbReference type="EMBL" id="CAMXCT020002220">
    <property type="protein sequence ID" value="CAL1149872.1"/>
    <property type="molecule type" value="Genomic_DNA"/>
</dbReference>
<evidence type="ECO:0000256" key="4">
    <source>
        <dbReference type="ARBA" id="ARBA00034320"/>
    </source>
</evidence>
<dbReference type="InterPro" id="IPR011629">
    <property type="entry name" value="CobW-like_C"/>
</dbReference>
<dbReference type="Pfam" id="PF04969">
    <property type="entry name" value="CS"/>
    <property type="match status" value="1"/>
</dbReference>
<reference evidence="8" key="2">
    <citation type="submission" date="2024-04" db="EMBL/GenBank/DDBJ databases">
        <authorList>
            <person name="Chen Y."/>
            <person name="Shah S."/>
            <person name="Dougan E. K."/>
            <person name="Thang M."/>
            <person name="Chan C."/>
        </authorList>
    </citation>
    <scope>NUCLEOTIDE SEQUENCE [LARGE SCALE GENOMIC DNA]</scope>
</reference>
<dbReference type="Pfam" id="PF07683">
    <property type="entry name" value="CobW_C"/>
    <property type="match status" value="1"/>
</dbReference>
<name>A0A9P1CQ68_9DINO</name>
<evidence type="ECO:0000313" key="10">
    <source>
        <dbReference type="Proteomes" id="UP001152797"/>
    </source>
</evidence>
<reference evidence="7" key="1">
    <citation type="submission" date="2022-10" db="EMBL/GenBank/DDBJ databases">
        <authorList>
            <person name="Chen Y."/>
            <person name="Dougan E. K."/>
            <person name="Chan C."/>
            <person name="Rhodes N."/>
            <person name="Thang M."/>
        </authorList>
    </citation>
    <scope>NUCLEOTIDE SEQUENCE</scope>
</reference>
<comment type="similarity">
    <text evidence="4">Belongs to the SIMIBI class G3E GTPase family. ZNG1 subfamily.</text>
</comment>
<evidence type="ECO:0000256" key="3">
    <source>
        <dbReference type="ARBA" id="ARBA00023186"/>
    </source>
</evidence>
<dbReference type="Gene3D" id="3.30.1220.10">
    <property type="entry name" value="CobW-like, C-terminal domain"/>
    <property type="match status" value="1"/>
</dbReference>
<dbReference type="SUPFAM" id="SSF90002">
    <property type="entry name" value="Hypothetical protein YjiA, C-terminal domain"/>
    <property type="match status" value="1"/>
</dbReference>
<comment type="caution">
    <text evidence="7">The sequence shown here is derived from an EMBL/GenBank/DDBJ whole genome shotgun (WGS) entry which is preliminary data.</text>
</comment>
<dbReference type="PROSITE" id="PS51203">
    <property type="entry name" value="CS"/>
    <property type="match status" value="1"/>
</dbReference>
<dbReference type="GO" id="GO:0016787">
    <property type="term" value="F:hydrolase activity"/>
    <property type="evidence" value="ECO:0007669"/>
    <property type="project" value="UniProtKB-KW"/>
</dbReference>
<dbReference type="InterPro" id="IPR008978">
    <property type="entry name" value="HSP20-like_chaperone"/>
</dbReference>
<sequence length="587" mass="65905">MPISFNFGPENDPELLAQRPKTPVTLLAGFLGAGKTTLLTHLLDNKHGLRIGVVVNDLASVNIDSQLLRHDHGQHGQVEVAELQNGCVCCSSAEDLFSAVQTLVMRSKDHPFEHILVELSGVGDPQAIRDNWALAMECQLPAALLTCLARVITVVDASSFAHDWQDTRKALLRNEAVVHDSRQHPGRSQEMVGQLLANQVELADVLIVNKCDLASDNEPQSTLHVLQALNGTAEICQTHFGRAPAERLLPLVPFGLRPQEAGCEKGYSWTQTAREIQIRMPIEEHVKGKDIECVVRKRASTLGLKCREVVAGTLAGEVCGDAIFEIEGCPERQVLLCLEKKEPGMWNHLWKQSAPSCGHQHCNGHCLEEKLRRADEVKPKFQSFTFERRRPFSSKRLQRLLEQWQDALSSDCEVLDMGCCALKAVLRSKGFAWCDGEQVLHKHRWQSAGRCISCCSEDYWWHHLSEEQRRFRCGNPGAETEYRELQKKWHVDWGDCRLELVFIGAEMDQKTIVELLENCLLTTSEFEEFKEKTSRMKVPRSEFSIGKLFGKLEDNAQVSAEDADTQLLRSLGVGCSLREAAEFEAVD</sequence>
<evidence type="ECO:0000256" key="5">
    <source>
        <dbReference type="ARBA" id="ARBA00049117"/>
    </source>
</evidence>
<dbReference type="Gene3D" id="3.40.50.300">
    <property type="entry name" value="P-loop containing nucleotide triphosphate hydrolases"/>
    <property type="match status" value="1"/>
</dbReference>
<dbReference type="EMBL" id="CAMXCT010002220">
    <property type="protein sequence ID" value="CAI3996497.1"/>
    <property type="molecule type" value="Genomic_DNA"/>
</dbReference>
<dbReference type="GO" id="GO:0000166">
    <property type="term" value="F:nucleotide binding"/>
    <property type="evidence" value="ECO:0007669"/>
    <property type="project" value="UniProtKB-KW"/>
</dbReference>
<gene>
    <name evidence="7" type="ORF">C1SCF055_LOCUS22971</name>
</gene>
<dbReference type="OrthoDB" id="272672at2759"/>
<keyword evidence="1" id="KW-0547">Nucleotide-binding</keyword>
<proteinExistence type="inferred from homology"/>